<keyword evidence="1" id="KW-1133">Transmembrane helix</keyword>
<evidence type="ECO:0008006" key="4">
    <source>
        <dbReference type="Google" id="ProtNLM"/>
    </source>
</evidence>
<dbReference type="RefSeq" id="WP_263267614.1">
    <property type="nucleotide sequence ID" value="NZ_CP081201.1"/>
</dbReference>
<feature type="transmembrane region" description="Helical" evidence="1">
    <location>
        <begin position="7"/>
        <end position="28"/>
    </location>
</feature>
<feature type="transmembrane region" description="Helical" evidence="1">
    <location>
        <begin position="100"/>
        <end position="118"/>
    </location>
</feature>
<keyword evidence="1" id="KW-0472">Membrane</keyword>
<keyword evidence="3" id="KW-1185">Reference proteome</keyword>
<sequence length="353" mass="40502">MLPIVELVAFIILPSIVSVILVFAGYFARNRLATRSNPKAKKIAVFDIDPERGLAEQGLLWLSITTPFTYFLAFGHYIWADYNIQMSAEGFQTFIKISSLPLALLSLIVPLSLLVMRIHSTTQTATQIAVTKYKNNLDTYYAQRKAMFEYFATIQDIKYEGNLTGSFKLHPRLHLKFFRNTPPEQGIPAVNPHQIKKMLTLLQRARKNLHLATDISTENSERLTYYMNACTNIYKLANLMALEAIHTELKTKSLAFALIDEDFVGPVRDYKYLHTLGTSTSEIIGAFRYCRSYARLICEFCGQSTRSFEQLKYNHIDRGVEFNTTNFYDLNRVIAPHAFTPYRAILKTIYLDQ</sequence>
<gene>
    <name evidence="2" type="ORF">K3169_19735</name>
</gene>
<dbReference type="EMBL" id="CP081201">
    <property type="protein sequence ID" value="UXZ94583.1"/>
    <property type="molecule type" value="Genomic_DNA"/>
</dbReference>
<name>A0ABY6F9P2_9PSED</name>
<feature type="transmembrane region" description="Helical" evidence="1">
    <location>
        <begin position="59"/>
        <end position="79"/>
    </location>
</feature>
<accession>A0ABY6F9P2</accession>
<evidence type="ECO:0000313" key="2">
    <source>
        <dbReference type="EMBL" id="UXZ94583.1"/>
    </source>
</evidence>
<keyword evidence="1" id="KW-0812">Transmembrane</keyword>
<dbReference type="Proteomes" id="UP001063228">
    <property type="component" value="Chromosome"/>
</dbReference>
<evidence type="ECO:0000313" key="3">
    <source>
        <dbReference type="Proteomes" id="UP001063228"/>
    </source>
</evidence>
<proteinExistence type="predicted"/>
<organism evidence="2 3">
    <name type="scientific">Pseudomonas phytophila</name>
    <dbReference type="NCBI Taxonomy" id="2867264"/>
    <lineage>
        <taxon>Bacteria</taxon>
        <taxon>Pseudomonadati</taxon>
        <taxon>Pseudomonadota</taxon>
        <taxon>Gammaproteobacteria</taxon>
        <taxon>Pseudomonadales</taxon>
        <taxon>Pseudomonadaceae</taxon>
        <taxon>Pseudomonas</taxon>
    </lineage>
</organism>
<protein>
    <recommendedName>
        <fullName evidence="4">Phage abortive infection protein</fullName>
    </recommendedName>
</protein>
<reference evidence="2" key="1">
    <citation type="submission" date="2021-08" db="EMBL/GenBank/DDBJ databases">
        <title>Complete genome sequence of Pseudomonas phytophila.</title>
        <authorList>
            <person name="Weir B.S."/>
            <person name="Templeton M.D."/>
            <person name="Arshed S."/>
            <person name="Andersen M.T."/>
            <person name="Jayaraman J."/>
        </authorList>
    </citation>
    <scope>NUCLEOTIDE SEQUENCE</scope>
    <source>
        <strain evidence="2">ICMP 23753</strain>
    </source>
</reference>
<evidence type="ECO:0000256" key="1">
    <source>
        <dbReference type="SAM" id="Phobius"/>
    </source>
</evidence>